<dbReference type="Pfam" id="PF09586">
    <property type="entry name" value="YfhO"/>
    <property type="match status" value="1"/>
</dbReference>
<keyword evidence="3" id="KW-1185">Reference proteome</keyword>
<feature type="transmembrane region" description="Helical" evidence="1">
    <location>
        <begin position="361"/>
        <end position="378"/>
    </location>
</feature>
<feature type="transmembrane region" description="Helical" evidence="1">
    <location>
        <begin position="145"/>
        <end position="166"/>
    </location>
</feature>
<sequence>MGKKLESRKSIYFKYTLCFLVTGILVFGWLVAYGKSFVWDFDGVFQHFNTLAYYGKYLRKILMTLIREHRFVFPMWDLSIGFGSDILTTLNYYAIGDPLTLLAVLVPGSRTEYLYAVLIVIRIYLSGMAFIMFCRYHKNQGNGVLLGAVTYCFSGFVLFCGARHPYFINPMIYLPLILIGIDKIFNREKPWLFVGMTAISAISNFYFFYMIAIVMVIYAVFRYLMIYGRIRIKEVVPWLLKFAGWSFLGIGIAMPILLPSAMYVLGTGRMSAKNYIPVLYPLAHYARLLNDFFGVDYIAASPRYYTVTGFAPIILVALFILLVSRKKHRELKWGWVVLTALLLIPYAGHVMNGFSYVSNRWIWAYGMLLAYILVKLYPDFLELKKSEKRTLAVIGCVVLPAAQLLLSKYATLHGWLGIGMTAVTIVILLICSGMKKQQFFAAAMVVTTIVSIAGNAYFLFSPDQTNYLKAFRAKGAPYAWLTNQAQNNLVKELEDTDTFYRYDQYGNIARENTAMQNRLYSTDFYYSVTNGAVAEFFREMDTSNPIEQMYDGLDGRTILDRLTGVRYFIVKKGHEEYLPYGYDEKVAENKKYTVYKTEQTLPFGYTCDSVITREVWEELSVTEKQQALLQGAYIQGETEYDTDLAQTSLVFNDVEPEYEITTDGDIQIEGNQYVVGKSGASITLHYQGVENCETYLVLEGLNYDGEATKFGMTVTRDDVEKKETVYTERNSFYSGKENFLYNTGYHEDASSEVTLTFRKAGVFTIENLYLAEQPMESLDQQTEALKENILENVEFDENTVKGTITLDEKKILVLSMAYSKGWKAYVDGKEQAVLQANGMFCGLELDAGEHVVEMHYCTPYLIPGLIISALCLTGIVIFLIWKKKCK</sequence>
<evidence type="ECO:0000313" key="3">
    <source>
        <dbReference type="Proteomes" id="UP000657421"/>
    </source>
</evidence>
<feature type="transmembrane region" description="Helical" evidence="1">
    <location>
        <begin position="860"/>
        <end position="881"/>
    </location>
</feature>
<keyword evidence="1" id="KW-1133">Transmembrane helix</keyword>
<name>A0ABR7NCK8_9FIRM</name>
<dbReference type="InterPro" id="IPR018580">
    <property type="entry name" value="Uncharacterised_YfhO"/>
</dbReference>
<feature type="transmembrane region" description="Helical" evidence="1">
    <location>
        <begin position="335"/>
        <end position="355"/>
    </location>
</feature>
<dbReference type="Proteomes" id="UP000657421">
    <property type="component" value="Unassembled WGS sequence"/>
</dbReference>
<feature type="transmembrane region" description="Helical" evidence="1">
    <location>
        <begin position="390"/>
        <end position="406"/>
    </location>
</feature>
<dbReference type="EMBL" id="JACRSZ010000016">
    <property type="protein sequence ID" value="MBC8574145.1"/>
    <property type="molecule type" value="Genomic_DNA"/>
</dbReference>
<accession>A0ABR7NCK8</accession>
<keyword evidence="1" id="KW-0812">Transmembrane</keyword>
<proteinExistence type="predicted"/>
<comment type="caution">
    <text evidence="2">The sequence shown here is derived from an EMBL/GenBank/DDBJ whole genome shotgun (WGS) entry which is preliminary data.</text>
</comment>
<organism evidence="2 3">
    <name type="scientific">Jingyaoa shaoxingensis</name>
    <dbReference type="NCBI Taxonomy" id="2763671"/>
    <lineage>
        <taxon>Bacteria</taxon>
        <taxon>Bacillati</taxon>
        <taxon>Bacillota</taxon>
        <taxon>Clostridia</taxon>
        <taxon>Lachnospirales</taxon>
        <taxon>Lachnospiraceae</taxon>
        <taxon>Jingyaoa</taxon>
    </lineage>
</organism>
<feature type="transmembrane region" description="Helical" evidence="1">
    <location>
        <begin position="304"/>
        <end position="323"/>
    </location>
</feature>
<gene>
    <name evidence="2" type="ORF">H8716_13800</name>
</gene>
<dbReference type="RefSeq" id="WP_249309650.1">
    <property type="nucleotide sequence ID" value="NZ_JACRSZ010000016.1"/>
</dbReference>
<feature type="transmembrane region" description="Helical" evidence="1">
    <location>
        <begin position="191"/>
        <end position="221"/>
    </location>
</feature>
<dbReference type="PANTHER" id="PTHR38454">
    <property type="entry name" value="INTEGRAL MEMBRANE PROTEIN-RELATED"/>
    <property type="match status" value="1"/>
</dbReference>
<reference evidence="2 3" key="1">
    <citation type="submission" date="2020-08" db="EMBL/GenBank/DDBJ databases">
        <title>Genome public.</title>
        <authorList>
            <person name="Liu C."/>
            <person name="Sun Q."/>
        </authorList>
    </citation>
    <scope>NUCLEOTIDE SEQUENCE [LARGE SCALE GENOMIC DNA]</scope>
    <source>
        <strain evidence="2 3">NSJ-46</strain>
    </source>
</reference>
<evidence type="ECO:0000256" key="1">
    <source>
        <dbReference type="SAM" id="Phobius"/>
    </source>
</evidence>
<feature type="transmembrane region" description="Helical" evidence="1">
    <location>
        <begin position="412"/>
        <end position="432"/>
    </location>
</feature>
<feature type="transmembrane region" description="Helical" evidence="1">
    <location>
        <begin position="113"/>
        <end position="133"/>
    </location>
</feature>
<protein>
    <submittedName>
        <fullName evidence="2">YfhO family protein</fullName>
    </submittedName>
</protein>
<feature type="transmembrane region" description="Helical" evidence="1">
    <location>
        <begin position="242"/>
        <end position="265"/>
    </location>
</feature>
<evidence type="ECO:0000313" key="2">
    <source>
        <dbReference type="EMBL" id="MBC8574145.1"/>
    </source>
</evidence>
<keyword evidence="1" id="KW-0472">Membrane</keyword>
<feature type="transmembrane region" description="Helical" evidence="1">
    <location>
        <begin position="12"/>
        <end position="31"/>
    </location>
</feature>
<dbReference type="PANTHER" id="PTHR38454:SF1">
    <property type="entry name" value="INTEGRAL MEMBRANE PROTEIN"/>
    <property type="match status" value="1"/>
</dbReference>
<feature type="transmembrane region" description="Helical" evidence="1">
    <location>
        <begin position="439"/>
        <end position="460"/>
    </location>
</feature>